<sequence>MSDSWKNGSQGGYEPRTVNRQATTTTTTTQSQLAHSVGPWQDPKMLNVLGQSTQSSSVYQQSNREERFGQYEQDNNFQGYNASVQTVVTATVASSAITQVPPIYQQTNVAAPAVLPGQVLPLPPSIPGLLVPPLLANTLPVSAATGTQPASGLANAHAFVARYTGRNGPVFSALPTQHGVAEDKQNCYVELSRLPSELLRPAALEHFLRPSTPLTLSSVKVVFDPKGSFPLHSLVRFECAKDAKNVLDRDGEQGIRIRSCPKEVFDNAVDGSLQIPPAFLQGTKEADYHEERSPRTGASLRYHRSPERRDFDGRYDERPRVLRDHEDRYRGSRHGRSRSPRDYRDYRDSKRRGVDPGRYCIEFTNLPFRVTEIEIREYLGPRCEPTKVTR</sequence>
<keyword evidence="3" id="KW-1185">Reference proteome</keyword>
<name>A0A3P7DR00_WUCBA</name>
<feature type="region of interest" description="Disordered" evidence="1">
    <location>
        <begin position="1"/>
        <end position="45"/>
    </location>
</feature>
<evidence type="ECO:0000256" key="1">
    <source>
        <dbReference type="SAM" id="MobiDB-lite"/>
    </source>
</evidence>
<organism evidence="2 3">
    <name type="scientific">Wuchereria bancrofti</name>
    <dbReference type="NCBI Taxonomy" id="6293"/>
    <lineage>
        <taxon>Eukaryota</taxon>
        <taxon>Metazoa</taxon>
        <taxon>Ecdysozoa</taxon>
        <taxon>Nematoda</taxon>
        <taxon>Chromadorea</taxon>
        <taxon>Rhabditida</taxon>
        <taxon>Spirurina</taxon>
        <taxon>Spiruromorpha</taxon>
        <taxon>Filarioidea</taxon>
        <taxon>Onchocercidae</taxon>
        <taxon>Wuchereria</taxon>
    </lineage>
</organism>
<feature type="compositionally biased region" description="Basic and acidic residues" evidence="1">
    <location>
        <begin position="339"/>
        <end position="350"/>
    </location>
</feature>
<protein>
    <submittedName>
        <fullName evidence="2">Uncharacterized protein</fullName>
    </submittedName>
</protein>
<feature type="compositionally biased region" description="Basic and acidic residues" evidence="1">
    <location>
        <begin position="284"/>
        <end position="294"/>
    </location>
</feature>
<dbReference type="AlphaFoldDB" id="A0A3P7DR00"/>
<dbReference type="Proteomes" id="UP000270924">
    <property type="component" value="Unassembled WGS sequence"/>
</dbReference>
<feature type="region of interest" description="Disordered" evidence="1">
    <location>
        <begin position="281"/>
        <end position="350"/>
    </location>
</feature>
<dbReference type="OrthoDB" id="2588702at2759"/>
<feature type="compositionally biased region" description="Basic and acidic residues" evidence="1">
    <location>
        <begin position="304"/>
        <end position="330"/>
    </location>
</feature>
<accession>A0A3P7DR00</accession>
<proteinExistence type="predicted"/>
<evidence type="ECO:0000313" key="2">
    <source>
        <dbReference type="EMBL" id="VDM12400.1"/>
    </source>
</evidence>
<dbReference type="InParanoid" id="A0A3P7DR00"/>
<feature type="non-terminal residue" evidence="2">
    <location>
        <position position="390"/>
    </location>
</feature>
<reference evidence="2 3" key="1">
    <citation type="submission" date="2018-11" db="EMBL/GenBank/DDBJ databases">
        <authorList>
            <consortium name="Pathogen Informatics"/>
        </authorList>
    </citation>
    <scope>NUCLEOTIDE SEQUENCE [LARGE SCALE GENOMIC DNA]</scope>
</reference>
<dbReference type="EMBL" id="UYWW01003040">
    <property type="protein sequence ID" value="VDM12400.1"/>
    <property type="molecule type" value="Genomic_DNA"/>
</dbReference>
<gene>
    <name evidence="2" type="ORF">WBA_LOCUS5786</name>
</gene>
<evidence type="ECO:0000313" key="3">
    <source>
        <dbReference type="Proteomes" id="UP000270924"/>
    </source>
</evidence>